<dbReference type="Proteomes" id="UP001176521">
    <property type="component" value="Unassembled WGS sequence"/>
</dbReference>
<comment type="caution">
    <text evidence="2">The sequence shown here is derived from an EMBL/GenBank/DDBJ whole genome shotgun (WGS) entry which is preliminary data.</text>
</comment>
<feature type="compositionally biased region" description="Low complexity" evidence="1">
    <location>
        <begin position="235"/>
        <end position="255"/>
    </location>
</feature>
<evidence type="ECO:0000256" key="1">
    <source>
        <dbReference type="SAM" id="MobiDB-lite"/>
    </source>
</evidence>
<feature type="compositionally biased region" description="Basic and acidic residues" evidence="1">
    <location>
        <begin position="193"/>
        <end position="231"/>
    </location>
</feature>
<organism evidence="2 3">
    <name type="scientific">Tilletia horrida</name>
    <dbReference type="NCBI Taxonomy" id="155126"/>
    <lineage>
        <taxon>Eukaryota</taxon>
        <taxon>Fungi</taxon>
        <taxon>Dikarya</taxon>
        <taxon>Basidiomycota</taxon>
        <taxon>Ustilaginomycotina</taxon>
        <taxon>Exobasidiomycetes</taxon>
        <taxon>Tilletiales</taxon>
        <taxon>Tilletiaceae</taxon>
        <taxon>Tilletia</taxon>
    </lineage>
</organism>
<feature type="region of interest" description="Disordered" evidence="1">
    <location>
        <begin position="164"/>
        <end position="276"/>
    </location>
</feature>
<sequence length="355" mass="39642">MPSSQPNEAPFFSTQNAEQLEEQQHQAPSDEDEDQEVPTFASTMRATFEEADADADAEIEQEEEGAANPPSSTTQSQGQSRSTGGRKPGAMKWNGLELRALLRAMDSKGVFDPTKGNDDPEHRTRAWLGVVDDLNVWNKAHPRKDGKFPVRTVHSAETKWRKDLYPRIKDGDRASEIATGPSEQNEEEELTDIMERLKEQWEECVKEHKEQLEAKRKIKDPKSAKSLDARSRATTSANAEESEGGSSNSDTDSGGPELKRRRGRGPAGANKLAGTVGDLAKAQTSLARKDLALKERIHNEQQEFQAKRLALDQRRLDLEQANVKRFDALEKQVQQSIATSRTTLEFLQANLTRQP</sequence>
<feature type="compositionally biased region" description="Polar residues" evidence="1">
    <location>
        <begin position="1"/>
        <end position="18"/>
    </location>
</feature>
<evidence type="ECO:0000313" key="2">
    <source>
        <dbReference type="EMBL" id="KAK0538275.1"/>
    </source>
</evidence>
<feature type="compositionally biased region" description="Low complexity" evidence="1">
    <location>
        <begin position="71"/>
        <end position="85"/>
    </location>
</feature>
<dbReference type="EMBL" id="JAPDMQ010000047">
    <property type="protein sequence ID" value="KAK0538275.1"/>
    <property type="molecule type" value="Genomic_DNA"/>
</dbReference>
<reference evidence="2" key="1">
    <citation type="journal article" date="2023" name="PhytoFront">
        <title>Draft Genome Resources of Seven Strains of Tilletia horrida, Causal Agent of Kernel Smut of Rice.</title>
        <authorList>
            <person name="Khanal S."/>
            <person name="Antony Babu S."/>
            <person name="Zhou X.G."/>
        </authorList>
    </citation>
    <scope>NUCLEOTIDE SEQUENCE</scope>
    <source>
        <strain evidence="2">TX3</strain>
    </source>
</reference>
<evidence type="ECO:0008006" key="4">
    <source>
        <dbReference type="Google" id="ProtNLM"/>
    </source>
</evidence>
<feature type="region of interest" description="Disordered" evidence="1">
    <location>
        <begin position="1"/>
        <end position="93"/>
    </location>
</feature>
<keyword evidence="3" id="KW-1185">Reference proteome</keyword>
<protein>
    <recommendedName>
        <fullName evidence="4">No apical meristem-associated C-terminal domain-containing protein</fullName>
    </recommendedName>
</protein>
<accession>A0AAN6GHQ0</accession>
<name>A0AAN6GHQ0_9BASI</name>
<feature type="compositionally biased region" description="Basic and acidic residues" evidence="1">
    <location>
        <begin position="164"/>
        <end position="175"/>
    </location>
</feature>
<evidence type="ECO:0000313" key="3">
    <source>
        <dbReference type="Proteomes" id="UP001176521"/>
    </source>
</evidence>
<gene>
    <name evidence="2" type="ORF">OC842_001338</name>
</gene>
<dbReference type="AlphaFoldDB" id="A0AAN6GHQ0"/>
<feature type="compositionally biased region" description="Acidic residues" evidence="1">
    <location>
        <begin position="49"/>
        <end position="65"/>
    </location>
</feature>
<proteinExistence type="predicted"/>